<dbReference type="SUPFAM" id="SSF50630">
    <property type="entry name" value="Acid proteases"/>
    <property type="match status" value="1"/>
</dbReference>
<evidence type="ECO:0000256" key="5">
    <source>
        <dbReference type="SAM" id="MobiDB-lite"/>
    </source>
</evidence>
<dbReference type="Proteomes" id="UP001304895">
    <property type="component" value="Unassembled WGS sequence"/>
</dbReference>
<evidence type="ECO:0000256" key="2">
    <source>
        <dbReference type="ARBA" id="ARBA00022750"/>
    </source>
</evidence>
<dbReference type="PANTHER" id="PTHR47966:SF51">
    <property type="entry name" value="BETA-SITE APP-CLEAVING ENZYME, ISOFORM A-RELATED"/>
    <property type="match status" value="1"/>
</dbReference>
<dbReference type="InterPro" id="IPR021109">
    <property type="entry name" value="Peptidase_aspartic_dom_sf"/>
</dbReference>
<comment type="caution">
    <text evidence="7">The sequence shown here is derived from an EMBL/GenBank/DDBJ whole genome shotgun (WGS) entry which is preliminary data.</text>
</comment>
<dbReference type="Pfam" id="PF00026">
    <property type="entry name" value="Asp"/>
    <property type="match status" value="1"/>
</dbReference>
<reference evidence="7" key="2">
    <citation type="submission" date="2023-05" db="EMBL/GenBank/DDBJ databases">
        <authorList>
            <consortium name="Lawrence Berkeley National Laboratory"/>
            <person name="Steindorff A."/>
            <person name="Hensen N."/>
            <person name="Bonometti L."/>
            <person name="Westerberg I."/>
            <person name="Brannstrom I.O."/>
            <person name="Guillou S."/>
            <person name="Cros-Aarteil S."/>
            <person name="Calhoun S."/>
            <person name="Haridas S."/>
            <person name="Kuo A."/>
            <person name="Mondo S."/>
            <person name="Pangilinan J."/>
            <person name="Riley R."/>
            <person name="Labutti K."/>
            <person name="Andreopoulos B."/>
            <person name="Lipzen A."/>
            <person name="Chen C."/>
            <person name="Yanf M."/>
            <person name="Daum C."/>
            <person name="Ng V."/>
            <person name="Clum A."/>
            <person name="Ohm R."/>
            <person name="Martin F."/>
            <person name="Silar P."/>
            <person name="Natvig D."/>
            <person name="Lalanne C."/>
            <person name="Gautier V."/>
            <person name="Ament-Velasquez S.L."/>
            <person name="Kruys A."/>
            <person name="Hutchinson M.I."/>
            <person name="Powell A.J."/>
            <person name="Barry K."/>
            <person name="Miller A.N."/>
            <person name="Grigoriev I.V."/>
            <person name="Debuchy R."/>
            <person name="Gladieux P."/>
            <person name="Thoren M.H."/>
            <person name="Johannesson H."/>
        </authorList>
    </citation>
    <scope>NUCLEOTIDE SEQUENCE</scope>
    <source>
        <strain evidence="7">CBS 123565</strain>
    </source>
</reference>
<feature type="active site" evidence="3">
    <location>
        <position position="261"/>
    </location>
</feature>
<evidence type="ECO:0000256" key="4">
    <source>
        <dbReference type="RuleBase" id="RU000454"/>
    </source>
</evidence>
<feature type="active site" evidence="3">
    <location>
        <position position="63"/>
    </location>
</feature>
<sequence>MAVTGSETVWGPPKHPKRHGGGGGGYQPINIDLTAWKPAGIKQQWYGDITVGTPPQTFKVLFDTGAPFTLLPRDTCTNCGAQHSLFSPSTSSTFSGQPGFPLEVFFGTSAGQPEGANCTVVADTMRMAGRSALQQQFLLCDTYSEGLRVHTPDGLFGLGSTLDNGWYGQNASFKAAYWQLVENGQLPRPEFSFAFVGNGQRDGVLTIGGTDPSLYRKHTLRKVPLDWPLSESRNRWVVPVTSAKIGGHRLNNSSNAVALVDTGTPNMVTPDWETAVEIYGRMSRRIVPIDDVGTWGAPCAVLDRVACEVWFTLGSGADRVKVYLKKQHMNTGEVPGKPGICAAIFASPLQGFPSREPTQGRPAWIFGNKLLKGYYTVWNGADRTLGWAQLR</sequence>
<dbReference type="CDD" id="cd05471">
    <property type="entry name" value="pepsin_like"/>
    <property type="match status" value="1"/>
</dbReference>
<dbReference type="InterPro" id="IPR001461">
    <property type="entry name" value="Aspartic_peptidase_A1"/>
</dbReference>
<keyword evidence="2 4" id="KW-0064">Aspartyl protease</keyword>
<reference evidence="7" key="1">
    <citation type="journal article" date="2023" name="Mol. Phylogenet. Evol.">
        <title>Genome-scale phylogeny and comparative genomics of the fungal order Sordariales.</title>
        <authorList>
            <person name="Hensen N."/>
            <person name="Bonometti L."/>
            <person name="Westerberg I."/>
            <person name="Brannstrom I.O."/>
            <person name="Guillou S."/>
            <person name="Cros-Aarteil S."/>
            <person name="Calhoun S."/>
            <person name="Haridas S."/>
            <person name="Kuo A."/>
            <person name="Mondo S."/>
            <person name="Pangilinan J."/>
            <person name="Riley R."/>
            <person name="LaButti K."/>
            <person name="Andreopoulos B."/>
            <person name="Lipzen A."/>
            <person name="Chen C."/>
            <person name="Yan M."/>
            <person name="Daum C."/>
            <person name="Ng V."/>
            <person name="Clum A."/>
            <person name="Steindorff A."/>
            <person name="Ohm R.A."/>
            <person name="Martin F."/>
            <person name="Silar P."/>
            <person name="Natvig D.O."/>
            <person name="Lalanne C."/>
            <person name="Gautier V."/>
            <person name="Ament-Velasquez S.L."/>
            <person name="Kruys A."/>
            <person name="Hutchinson M.I."/>
            <person name="Powell A.J."/>
            <person name="Barry K."/>
            <person name="Miller A.N."/>
            <person name="Grigoriev I.V."/>
            <person name="Debuchy R."/>
            <person name="Gladieux P."/>
            <person name="Hiltunen Thoren M."/>
            <person name="Johannesson H."/>
        </authorList>
    </citation>
    <scope>NUCLEOTIDE SEQUENCE</scope>
    <source>
        <strain evidence="7">CBS 123565</strain>
    </source>
</reference>
<feature type="domain" description="Peptidase A1" evidence="6">
    <location>
        <begin position="45"/>
        <end position="388"/>
    </location>
</feature>
<gene>
    <name evidence="7" type="ORF">BT67DRAFT_392562</name>
</gene>
<keyword evidence="4" id="KW-0378">Hydrolase</keyword>
<dbReference type="PROSITE" id="PS00141">
    <property type="entry name" value="ASP_PROTEASE"/>
    <property type="match status" value="1"/>
</dbReference>
<name>A0AAN6Z9U1_9PEZI</name>
<dbReference type="PANTHER" id="PTHR47966">
    <property type="entry name" value="BETA-SITE APP-CLEAVING ENZYME, ISOFORM A-RELATED"/>
    <property type="match status" value="1"/>
</dbReference>
<keyword evidence="8" id="KW-1185">Reference proteome</keyword>
<comment type="similarity">
    <text evidence="1 4">Belongs to the peptidase A1 family.</text>
</comment>
<dbReference type="InterPro" id="IPR033121">
    <property type="entry name" value="PEPTIDASE_A1"/>
</dbReference>
<accession>A0AAN6Z9U1</accession>
<dbReference type="InterPro" id="IPR001969">
    <property type="entry name" value="Aspartic_peptidase_AS"/>
</dbReference>
<dbReference type="PRINTS" id="PR00792">
    <property type="entry name" value="PEPSIN"/>
</dbReference>
<dbReference type="Gene3D" id="2.40.70.10">
    <property type="entry name" value="Acid Proteases"/>
    <property type="match status" value="2"/>
</dbReference>
<dbReference type="EMBL" id="MU853447">
    <property type="protein sequence ID" value="KAK4129938.1"/>
    <property type="molecule type" value="Genomic_DNA"/>
</dbReference>
<organism evidence="7 8">
    <name type="scientific">Trichocladium antarcticum</name>
    <dbReference type="NCBI Taxonomy" id="1450529"/>
    <lineage>
        <taxon>Eukaryota</taxon>
        <taxon>Fungi</taxon>
        <taxon>Dikarya</taxon>
        <taxon>Ascomycota</taxon>
        <taxon>Pezizomycotina</taxon>
        <taxon>Sordariomycetes</taxon>
        <taxon>Sordariomycetidae</taxon>
        <taxon>Sordariales</taxon>
        <taxon>Chaetomiaceae</taxon>
        <taxon>Trichocladium</taxon>
    </lineage>
</organism>
<protein>
    <submittedName>
        <fullName evidence="7">Acid protease</fullName>
    </submittedName>
</protein>
<evidence type="ECO:0000259" key="6">
    <source>
        <dbReference type="PROSITE" id="PS51767"/>
    </source>
</evidence>
<keyword evidence="4 7" id="KW-0645">Protease</keyword>
<evidence type="ECO:0000256" key="1">
    <source>
        <dbReference type="ARBA" id="ARBA00007447"/>
    </source>
</evidence>
<dbReference type="PROSITE" id="PS51767">
    <property type="entry name" value="PEPTIDASE_A1"/>
    <property type="match status" value="1"/>
</dbReference>
<dbReference type="GO" id="GO:0006508">
    <property type="term" value="P:proteolysis"/>
    <property type="evidence" value="ECO:0007669"/>
    <property type="project" value="UniProtKB-KW"/>
</dbReference>
<evidence type="ECO:0000256" key="3">
    <source>
        <dbReference type="PIRSR" id="PIRSR601461-1"/>
    </source>
</evidence>
<dbReference type="InterPro" id="IPR034164">
    <property type="entry name" value="Pepsin-like_dom"/>
</dbReference>
<feature type="region of interest" description="Disordered" evidence="5">
    <location>
        <begin position="1"/>
        <end position="26"/>
    </location>
</feature>
<dbReference type="AlphaFoldDB" id="A0AAN6Z9U1"/>
<evidence type="ECO:0000313" key="8">
    <source>
        <dbReference type="Proteomes" id="UP001304895"/>
    </source>
</evidence>
<proteinExistence type="inferred from homology"/>
<dbReference type="GO" id="GO:0004190">
    <property type="term" value="F:aspartic-type endopeptidase activity"/>
    <property type="evidence" value="ECO:0007669"/>
    <property type="project" value="UniProtKB-KW"/>
</dbReference>
<evidence type="ECO:0000313" key="7">
    <source>
        <dbReference type="EMBL" id="KAK4129938.1"/>
    </source>
</evidence>
<dbReference type="GO" id="GO:0000324">
    <property type="term" value="C:fungal-type vacuole"/>
    <property type="evidence" value="ECO:0007669"/>
    <property type="project" value="TreeGrafter"/>
</dbReference>